<feature type="transmembrane region" description="Helical" evidence="11">
    <location>
        <begin position="528"/>
        <end position="546"/>
    </location>
</feature>
<dbReference type="PROSITE" id="PS50261">
    <property type="entry name" value="G_PROTEIN_RECEP_F2_4"/>
    <property type="match status" value="1"/>
</dbReference>
<keyword evidence="5 11" id="KW-1133">Transmembrane helix</keyword>
<evidence type="ECO:0000256" key="5">
    <source>
        <dbReference type="ARBA" id="ARBA00022989"/>
    </source>
</evidence>
<organism evidence="14 15">
    <name type="scientific">Limulus polyphemus</name>
    <name type="common">Atlantic horseshoe crab</name>
    <dbReference type="NCBI Taxonomy" id="6850"/>
    <lineage>
        <taxon>Eukaryota</taxon>
        <taxon>Metazoa</taxon>
        <taxon>Ecdysozoa</taxon>
        <taxon>Arthropoda</taxon>
        <taxon>Chelicerata</taxon>
        <taxon>Merostomata</taxon>
        <taxon>Xiphosura</taxon>
        <taxon>Limulidae</taxon>
        <taxon>Limulus</taxon>
    </lineage>
</organism>
<dbReference type="SUPFAM" id="SSF63501">
    <property type="entry name" value="Frizzled cysteine-rich domain"/>
    <property type="match status" value="1"/>
</dbReference>
<evidence type="ECO:0000259" key="13">
    <source>
        <dbReference type="PROSITE" id="PS50261"/>
    </source>
</evidence>
<evidence type="ECO:0000256" key="10">
    <source>
        <dbReference type="SAM" id="MobiDB-lite"/>
    </source>
</evidence>
<evidence type="ECO:0000256" key="7">
    <source>
        <dbReference type="ARBA" id="ARBA00023157"/>
    </source>
</evidence>
<dbReference type="SMART" id="SM00063">
    <property type="entry name" value="FRI"/>
    <property type="match status" value="1"/>
</dbReference>
<gene>
    <name evidence="15" type="primary">LOC106463716</name>
</gene>
<dbReference type="Pfam" id="PF01392">
    <property type="entry name" value="Fz"/>
    <property type="match status" value="1"/>
</dbReference>
<comment type="subcellular location">
    <subcellularLocation>
        <location evidence="1">Membrane</location>
        <topology evidence="1">Multi-pass membrane protein</topology>
    </subcellularLocation>
</comment>
<feature type="region of interest" description="Disordered" evidence="10">
    <location>
        <begin position="172"/>
        <end position="200"/>
    </location>
</feature>
<feature type="transmembrane region" description="Helical" evidence="11">
    <location>
        <begin position="341"/>
        <end position="363"/>
    </location>
</feature>
<dbReference type="RefSeq" id="XP_022247003.1">
    <property type="nucleotide sequence ID" value="XM_022391295.1"/>
</dbReference>
<keyword evidence="7 9" id="KW-1015">Disulfide bond</keyword>
<evidence type="ECO:0000256" key="3">
    <source>
        <dbReference type="ARBA" id="ARBA00022473"/>
    </source>
</evidence>
<reference evidence="15" key="1">
    <citation type="submission" date="2025-08" db="UniProtKB">
        <authorList>
            <consortium name="RefSeq"/>
        </authorList>
    </citation>
    <scope>IDENTIFICATION</scope>
    <source>
        <tissue evidence="15">Muscle</tissue>
    </source>
</reference>
<keyword evidence="14" id="KW-1185">Reference proteome</keyword>
<keyword evidence="6 11" id="KW-0472">Membrane</keyword>
<dbReference type="PANTHER" id="PTHR11309:SF126">
    <property type="entry name" value="FRIZZLED-2"/>
    <property type="match status" value="1"/>
</dbReference>
<name>A0ABM1STP7_LIMPO</name>
<dbReference type="Pfam" id="PF01534">
    <property type="entry name" value="Frizzled"/>
    <property type="match status" value="1"/>
</dbReference>
<evidence type="ECO:0000256" key="4">
    <source>
        <dbReference type="ARBA" id="ARBA00022692"/>
    </source>
</evidence>
<evidence type="ECO:0000313" key="14">
    <source>
        <dbReference type="Proteomes" id="UP000694941"/>
    </source>
</evidence>
<dbReference type="CDD" id="cd15035">
    <property type="entry name" value="7tmF_FZD5_FZD8-like"/>
    <property type="match status" value="1"/>
</dbReference>
<dbReference type="Gene3D" id="1.10.2000.10">
    <property type="entry name" value="Frizzled cysteine-rich domain"/>
    <property type="match status" value="1"/>
</dbReference>
<feature type="disulfide bond" evidence="9">
    <location>
        <begin position="40"/>
        <end position="101"/>
    </location>
</feature>
<protein>
    <submittedName>
        <fullName evidence="15">Frizzled-5-like</fullName>
    </submittedName>
</protein>
<evidence type="ECO:0000256" key="8">
    <source>
        <dbReference type="ARBA" id="ARBA00023170"/>
    </source>
</evidence>
<dbReference type="InterPro" id="IPR020067">
    <property type="entry name" value="Frizzled_dom"/>
</dbReference>
<dbReference type="PANTHER" id="PTHR11309">
    <property type="entry name" value="FRIZZLED"/>
    <property type="match status" value="1"/>
</dbReference>
<feature type="compositionally biased region" description="Basic and acidic residues" evidence="10">
    <location>
        <begin position="179"/>
        <end position="197"/>
    </location>
</feature>
<feature type="transmembrane region" description="Helical" evidence="11">
    <location>
        <begin position="432"/>
        <end position="455"/>
    </location>
</feature>
<sequence>MLDRYHKNQFEYQVYFINLVTMIFLVSVDASPFNRMRKQCEDIRVPMCKDIGYNVTSMPNQFYHQTQKEAGLEVHQFWPLVEIQCSKDLRFFLCSIYIPICMPDYEGSIPACRSVCERAQLGCAPIMKQYGFAWPERMNCGNLPEYGNSGHVCMDELEGGGGSSKYSMSNTSKTVPSHIGKDMLGRETRPTNKHPDVMKTSISNNSRPSVTFDSDCVCQCRYPMISLKEYKKKEYYNKVESGGVLNCALSCHGLFHTKSEHVFATIWLSVWGILCCLSTTLTVTTFMIDKERFRYPERPIIFLSGCYFMTSIGYLIRIGVGHEAIACDEYIIRYQSSERSAMCIVVFLLIYFFGMASSLWWVMLTLTWLLAAGMKWGNEAIAGCSLYFHLVAWAIPAMKTIAILSVDGIDGDPVAGICYVGNQNVALLRRFVLIPLCVYLMVGTSFLLGGFIELFRIRSIIRQQERDSVDKLEKLMVRIGIFSVLYTVPATSIIGCYIYEHVSRDTWERSTNCPCSGPDLKPDYSVFMLKYFMFLIVGITSGFWIWSEKTLESWKKFFARLCRLKTRPNHWIQEDVKVTYKTPCQTTSKRK</sequence>
<dbReference type="InterPro" id="IPR015526">
    <property type="entry name" value="Frizzled/SFRP"/>
</dbReference>
<comment type="similarity">
    <text evidence="2">Belongs to the G-protein coupled receptor Fz/Smo family.</text>
</comment>
<evidence type="ECO:0000256" key="6">
    <source>
        <dbReference type="ARBA" id="ARBA00023136"/>
    </source>
</evidence>
<feature type="transmembrane region" description="Helical" evidence="11">
    <location>
        <begin position="262"/>
        <end position="288"/>
    </location>
</feature>
<evidence type="ECO:0000259" key="12">
    <source>
        <dbReference type="PROSITE" id="PS50038"/>
    </source>
</evidence>
<dbReference type="PRINTS" id="PR00489">
    <property type="entry name" value="FRIZZLED"/>
</dbReference>
<proteinExistence type="inferred from homology"/>
<feature type="disulfide bond" evidence="9">
    <location>
        <begin position="85"/>
        <end position="123"/>
    </location>
</feature>
<evidence type="ECO:0000256" key="11">
    <source>
        <dbReference type="SAM" id="Phobius"/>
    </source>
</evidence>
<dbReference type="CDD" id="cd07456">
    <property type="entry name" value="CRD_FZ5_like"/>
    <property type="match status" value="1"/>
</dbReference>
<dbReference type="PROSITE" id="PS50038">
    <property type="entry name" value="FZ"/>
    <property type="match status" value="1"/>
</dbReference>
<dbReference type="GeneID" id="106463716"/>
<feature type="domain" description="G-protein coupled receptors family 2 profile 2" evidence="13">
    <location>
        <begin position="264"/>
        <end position="553"/>
    </location>
</feature>
<dbReference type="InterPro" id="IPR036790">
    <property type="entry name" value="Frizzled_dom_sf"/>
</dbReference>
<dbReference type="InterPro" id="IPR000539">
    <property type="entry name" value="Frizzled/Smoothened_7TM"/>
</dbReference>
<evidence type="ECO:0000256" key="1">
    <source>
        <dbReference type="ARBA" id="ARBA00004141"/>
    </source>
</evidence>
<feature type="disulfide bond" evidence="9">
    <location>
        <begin position="116"/>
        <end position="140"/>
    </location>
</feature>
<dbReference type="InterPro" id="IPR017981">
    <property type="entry name" value="GPCR_2-like_7TM"/>
</dbReference>
<evidence type="ECO:0000313" key="15">
    <source>
        <dbReference type="RefSeq" id="XP_022247003.1"/>
    </source>
</evidence>
<feature type="transmembrane region" description="Helical" evidence="11">
    <location>
        <begin position="12"/>
        <end position="28"/>
    </location>
</feature>
<evidence type="ECO:0000256" key="9">
    <source>
        <dbReference type="PROSITE-ProRule" id="PRU00090"/>
    </source>
</evidence>
<keyword evidence="8" id="KW-0675">Receptor</keyword>
<keyword evidence="3" id="KW-0217">Developmental protein</keyword>
<feature type="disulfide bond" evidence="9">
    <location>
        <begin position="48"/>
        <end position="94"/>
    </location>
</feature>
<feature type="transmembrane region" description="Helical" evidence="11">
    <location>
        <begin position="475"/>
        <end position="500"/>
    </location>
</feature>
<keyword evidence="4 11" id="KW-0812">Transmembrane</keyword>
<accession>A0ABM1STP7</accession>
<evidence type="ECO:0000256" key="2">
    <source>
        <dbReference type="ARBA" id="ARBA00008077"/>
    </source>
</evidence>
<feature type="domain" description="FZ" evidence="12">
    <location>
        <begin position="35"/>
        <end position="156"/>
    </location>
</feature>
<dbReference type="Gene3D" id="1.20.1070.10">
    <property type="entry name" value="Rhodopsin 7-helix transmembrane proteins"/>
    <property type="match status" value="1"/>
</dbReference>
<dbReference type="Proteomes" id="UP000694941">
    <property type="component" value="Unplaced"/>
</dbReference>
<dbReference type="SMART" id="SM01330">
    <property type="entry name" value="Frizzled"/>
    <property type="match status" value="1"/>
</dbReference>
<feature type="transmembrane region" description="Helical" evidence="11">
    <location>
        <begin position="300"/>
        <end position="320"/>
    </location>
</feature>
<feature type="disulfide bond" evidence="9">
    <location>
        <begin position="112"/>
        <end position="153"/>
    </location>
</feature>